<name>A0A397BPX4_APHAT</name>
<dbReference type="Proteomes" id="UP000266239">
    <property type="component" value="Unassembled WGS sequence"/>
</dbReference>
<dbReference type="VEuPathDB" id="FungiDB:H257_16957"/>
<evidence type="ECO:0000313" key="4">
    <source>
        <dbReference type="Proteomes" id="UP000266239"/>
    </source>
</evidence>
<comment type="caution">
    <text evidence="3">The sequence shown here is derived from an EMBL/GenBank/DDBJ whole genome shotgun (WGS) entry which is preliminary data.</text>
</comment>
<feature type="compositionally biased region" description="Basic and acidic residues" evidence="1">
    <location>
        <begin position="462"/>
        <end position="473"/>
    </location>
</feature>
<protein>
    <recommendedName>
        <fullName evidence="2">IPT/TIG domain-containing protein</fullName>
    </recommendedName>
</protein>
<proteinExistence type="predicted"/>
<dbReference type="AlphaFoldDB" id="A0A397BPX4"/>
<dbReference type="Pfam" id="PF01833">
    <property type="entry name" value="TIG"/>
    <property type="match status" value="1"/>
</dbReference>
<accession>A0A397BPX4</accession>
<feature type="domain" description="IPT/TIG" evidence="2">
    <location>
        <begin position="39"/>
        <end position="124"/>
    </location>
</feature>
<evidence type="ECO:0000313" key="3">
    <source>
        <dbReference type="EMBL" id="RHY21816.1"/>
    </source>
</evidence>
<organism evidence="3 4">
    <name type="scientific">Aphanomyces astaci</name>
    <name type="common">Crayfish plague agent</name>
    <dbReference type="NCBI Taxonomy" id="112090"/>
    <lineage>
        <taxon>Eukaryota</taxon>
        <taxon>Sar</taxon>
        <taxon>Stramenopiles</taxon>
        <taxon>Oomycota</taxon>
        <taxon>Saprolegniomycetes</taxon>
        <taxon>Saprolegniales</taxon>
        <taxon>Verrucalvaceae</taxon>
        <taxon>Aphanomyces</taxon>
    </lineage>
</organism>
<dbReference type="SUPFAM" id="SSF81296">
    <property type="entry name" value="E set domains"/>
    <property type="match status" value="1"/>
</dbReference>
<dbReference type="Gene3D" id="2.60.40.10">
    <property type="entry name" value="Immunoglobulins"/>
    <property type="match status" value="1"/>
</dbReference>
<dbReference type="InterPro" id="IPR002909">
    <property type="entry name" value="IPT_dom"/>
</dbReference>
<evidence type="ECO:0000256" key="1">
    <source>
        <dbReference type="SAM" id="MobiDB-lite"/>
    </source>
</evidence>
<sequence length="559" mass="62273">MVLKRETTVRESALRGKLRSVMKKTIHAEAIAKYFIQPLPVIESIAPKCIPSRGGSRLTIHGYNFVDTKCIRIAFLWVPVTVVEAKFESPTMLYCTTPPTKPMPKPCFSLLVALNGLDFNSIFLPPLHEGASSSVLWSPDLWNSYQIKEISADLPMLECKVYEAPVVHSVQSANAIYTTKLVFRGENFGSADAPKALFVHVPAKDQVKMEDAVMTLSVMSSMQMECWLDNLPELVRDFAAKPPTSTDIDDESDANPESELYIPPNIVWPQDALHDSKPCLGLVARLRQLYQAPSTQLEIYSRLISMFDNAALLNAKYTTHTPINSPSPPDSMHRRVSFPPLRRPAAASFDLSKLQRQRLGLCCLGLAEGIRWIFPDATQADVVELWVFLDPFMDVGLARDALHPTSPRHTFAHRDNIKAQWCDPLYKGPGSELAKPNLHLDLNVLSTTRRTPDTKFPQLTTDDAKQTSDDGKAKLGSSCRPSSTAVKFSKLRKGKMNAAQLKRRSTNVFGKPTDTLRKVSRVVGFVARKNAAQTSVAISKQYKDVKPVYLDILRPLDDA</sequence>
<feature type="region of interest" description="Disordered" evidence="1">
    <location>
        <begin position="451"/>
        <end position="476"/>
    </location>
</feature>
<dbReference type="EMBL" id="QUTA01003903">
    <property type="protein sequence ID" value="RHY21816.1"/>
    <property type="molecule type" value="Genomic_DNA"/>
</dbReference>
<dbReference type="InterPro" id="IPR013783">
    <property type="entry name" value="Ig-like_fold"/>
</dbReference>
<reference evidence="3 4" key="1">
    <citation type="submission" date="2018-08" db="EMBL/GenBank/DDBJ databases">
        <title>Aphanomyces genome sequencing and annotation.</title>
        <authorList>
            <person name="Minardi D."/>
            <person name="Oidtmann B."/>
            <person name="Van Der Giezen M."/>
            <person name="Studholme D.J."/>
        </authorList>
    </citation>
    <scope>NUCLEOTIDE SEQUENCE [LARGE SCALE GENOMIC DNA]</scope>
    <source>
        <strain evidence="3 4">Yx</strain>
    </source>
</reference>
<gene>
    <name evidence="3" type="ORF">DYB25_006400</name>
</gene>
<dbReference type="InterPro" id="IPR014756">
    <property type="entry name" value="Ig_E-set"/>
</dbReference>
<dbReference type="CDD" id="cd00102">
    <property type="entry name" value="IPT"/>
    <property type="match status" value="1"/>
</dbReference>
<evidence type="ECO:0000259" key="2">
    <source>
        <dbReference type="SMART" id="SM00429"/>
    </source>
</evidence>
<dbReference type="SMART" id="SM00429">
    <property type="entry name" value="IPT"/>
    <property type="match status" value="1"/>
</dbReference>